<dbReference type="CDD" id="cd06588">
    <property type="entry name" value="PhnB_like"/>
    <property type="match status" value="1"/>
</dbReference>
<keyword evidence="3" id="KW-1185">Reference proteome</keyword>
<reference evidence="2 3" key="1">
    <citation type="journal article" date="2014" name="Int. J. Syst. Evol. Microbiol.">
        <title>Complete genome sequence of Corynebacterium casei LMG S-19264T (=DSM 44701T), isolated from a smear-ripened cheese.</title>
        <authorList>
            <consortium name="US DOE Joint Genome Institute (JGI-PGF)"/>
            <person name="Walter F."/>
            <person name="Albersmeier A."/>
            <person name="Kalinowski J."/>
            <person name="Ruckert C."/>
        </authorList>
    </citation>
    <scope>NUCLEOTIDE SEQUENCE [LARGE SCALE GENOMIC DNA]</scope>
    <source>
        <strain evidence="2 3">KCTC 12866</strain>
    </source>
</reference>
<dbReference type="Gene3D" id="3.10.180.10">
    <property type="entry name" value="2,3-Dihydroxybiphenyl 1,2-Dioxygenase, domain 1"/>
    <property type="match status" value="1"/>
</dbReference>
<dbReference type="PANTHER" id="PTHR33990">
    <property type="entry name" value="PROTEIN YJDN-RELATED"/>
    <property type="match status" value="1"/>
</dbReference>
<accession>A0A8J3G9I5</accession>
<dbReference type="Pfam" id="PF06983">
    <property type="entry name" value="3-dmu-9_3-mt"/>
    <property type="match status" value="1"/>
</dbReference>
<dbReference type="AlphaFoldDB" id="A0A8J3G9I5"/>
<dbReference type="SUPFAM" id="SSF54593">
    <property type="entry name" value="Glyoxalase/Bleomycin resistance protein/Dihydroxybiphenyl dioxygenase"/>
    <property type="match status" value="1"/>
</dbReference>
<name>A0A8J3G9I5_9BACT</name>
<feature type="domain" description="PhnB-like" evidence="1">
    <location>
        <begin position="4"/>
        <end position="135"/>
    </location>
</feature>
<proteinExistence type="predicted"/>
<evidence type="ECO:0000259" key="1">
    <source>
        <dbReference type="Pfam" id="PF06983"/>
    </source>
</evidence>
<sequence length="142" mass="15841">MPKANIYLNFDGTAEEAFKFYQSVFGGEFAMLQRFSEIPDADKIPDDARDRIMHIALPLSPDDVLMGSDIMEGMGEPLKVGTNFSISLSTESKEEADRLFAGLSTGGKADMPMQDTFWGSYFGMLTDTFGIQWMVSYDANYQ</sequence>
<dbReference type="Proteomes" id="UP000598271">
    <property type="component" value="Unassembled WGS sequence"/>
</dbReference>
<gene>
    <name evidence="2" type="primary">phnB</name>
    <name evidence="2" type="ORF">GCM10007390_20570</name>
</gene>
<dbReference type="InterPro" id="IPR028973">
    <property type="entry name" value="PhnB-like"/>
</dbReference>
<organism evidence="2 3">
    <name type="scientific">Persicitalea jodogahamensis</name>
    <dbReference type="NCBI Taxonomy" id="402147"/>
    <lineage>
        <taxon>Bacteria</taxon>
        <taxon>Pseudomonadati</taxon>
        <taxon>Bacteroidota</taxon>
        <taxon>Cytophagia</taxon>
        <taxon>Cytophagales</taxon>
        <taxon>Spirosomataceae</taxon>
        <taxon>Persicitalea</taxon>
    </lineage>
</organism>
<dbReference type="PANTHER" id="PTHR33990:SF1">
    <property type="entry name" value="PROTEIN YJDN"/>
    <property type="match status" value="1"/>
</dbReference>
<dbReference type="InterPro" id="IPR029068">
    <property type="entry name" value="Glyas_Bleomycin-R_OHBP_Dase"/>
</dbReference>
<protein>
    <submittedName>
        <fullName evidence="2">VOC family protein</fullName>
    </submittedName>
</protein>
<dbReference type="RefSeq" id="WP_189564362.1">
    <property type="nucleotide sequence ID" value="NZ_BMXF01000002.1"/>
</dbReference>
<dbReference type="EMBL" id="BMXF01000002">
    <property type="protein sequence ID" value="GHB67159.1"/>
    <property type="molecule type" value="Genomic_DNA"/>
</dbReference>
<evidence type="ECO:0000313" key="2">
    <source>
        <dbReference type="EMBL" id="GHB67159.1"/>
    </source>
</evidence>
<evidence type="ECO:0000313" key="3">
    <source>
        <dbReference type="Proteomes" id="UP000598271"/>
    </source>
</evidence>
<comment type="caution">
    <text evidence="2">The sequence shown here is derived from an EMBL/GenBank/DDBJ whole genome shotgun (WGS) entry which is preliminary data.</text>
</comment>